<dbReference type="GO" id="GO:0004519">
    <property type="term" value="F:endonuclease activity"/>
    <property type="evidence" value="ECO:0007669"/>
    <property type="project" value="UniProtKB-KW"/>
</dbReference>
<dbReference type="Gene3D" id="1.10.10.10">
    <property type="entry name" value="Winged helix-like DNA-binding domain superfamily/Winged helix DNA-binding domain"/>
    <property type="match status" value="1"/>
</dbReference>
<gene>
    <name evidence="3" type="ORF">NMU03_00515</name>
</gene>
<dbReference type="SUPFAM" id="SSF52980">
    <property type="entry name" value="Restriction endonuclease-like"/>
    <property type="match status" value="1"/>
</dbReference>
<proteinExistence type="predicted"/>
<dbReference type="Pfam" id="PF04471">
    <property type="entry name" value="Mrr_cat"/>
    <property type="match status" value="1"/>
</dbReference>
<protein>
    <submittedName>
        <fullName evidence="3">Restriction endonuclease</fullName>
    </submittedName>
</protein>
<feature type="domain" description="Restriction endonuclease type IV Mrr" evidence="2">
    <location>
        <begin position="37"/>
        <end position="144"/>
    </location>
</feature>
<evidence type="ECO:0000256" key="1">
    <source>
        <dbReference type="SAM" id="Phobius"/>
    </source>
</evidence>
<keyword evidence="3" id="KW-0540">Nuclease</keyword>
<dbReference type="Gene3D" id="3.40.1350.10">
    <property type="match status" value="1"/>
</dbReference>
<dbReference type="SUPFAM" id="SSF46785">
    <property type="entry name" value="Winged helix' DNA-binding domain"/>
    <property type="match status" value="1"/>
</dbReference>
<feature type="transmembrane region" description="Helical" evidence="1">
    <location>
        <begin position="9"/>
        <end position="31"/>
    </location>
</feature>
<accession>A0ABY5I1V3</accession>
<dbReference type="InterPro" id="IPR011856">
    <property type="entry name" value="tRNA_endonuc-like_dom_sf"/>
</dbReference>
<dbReference type="PANTHER" id="PTHR30015">
    <property type="entry name" value="MRR RESTRICTION SYSTEM PROTEIN"/>
    <property type="match status" value="1"/>
</dbReference>
<name>A0ABY5I1V3_9FIRM</name>
<keyword evidence="1" id="KW-0472">Membrane</keyword>
<dbReference type="PANTHER" id="PTHR30015:SF6">
    <property type="entry name" value="SLL1429 PROTEIN"/>
    <property type="match status" value="1"/>
</dbReference>
<evidence type="ECO:0000313" key="3">
    <source>
        <dbReference type="EMBL" id="UTY39353.1"/>
    </source>
</evidence>
<dbReference type="RefSeq" id="WP_290140394.1">
    <property type="nucleotide sequence ID" value="NZ_CP101620.1"/>
</dbReference>
<dbReference type="InterPro" id="IPR052906">
    <property type="entry name" value="Type_IV_Methyl-Rstrct_Enzyme"/>
</dbReference>
<dbReference type="InterPro" id="IPR007560">
    <property type="entry name" value="Restrct_endonuc_IV_Mrr"/>
</dbReference>
<dbReference type="InterPro" id="IPR011335">
    <property type="entry name" value="Restrct_endonuc-II-like"/>
</dbReference>
<keyword evidence="3" id="KW-0255">Endonuclease</keyword>
<dbReference type="EMBL" id="CP101620">
    <property type="protein sequence ID" value="UTY39353.1"/>
    <property type="molecule type" value="Genomic_DNA"/>
</dbReference>
<keyword evidence="1" id="KW-1133">Transmembrane helix</keyword>
<dbReference type="InterPro" id="IPR036390">
    <property type="entry name" value="WH_DNA-bd_sf"/>
</dbReference>
<dbReference type="InterPro" id="IPR036388">
    <property type="entry name" value="WH-like_DNA-bd_sf"/>
</dbReference>
<sequence length="237" mass="27509">MIRFIFRCLGWIVGFIGHLFGFLFGSLFGWIPRLKKHMTGVEFEEYVYEILKCSGYKHVRLTPQSGDYGIDILATYRGVHYAFQCKYYSKPVGVSAIQQAYSGCEYYDCDEAIVVTNQTFTRQAYALANSNGVILWDGEKLAKMRRIANRHAFFYRFRHKEVLHPYADILQVILEAGYASSDLLYQQCHIDLSRIDYILDDLEFYDIVSSEDEYGLREVYISSVEEGLQLLEKSPIL</sequence>
<reference evidence="3" key="1">
    <citation type="submission" date="2022-07" db="EMBL/GenBank/DDBJ databases">
        <title>Faecal culturing of patients with breast cancer.</title>
        <authorList>
            <person name="Teng N.M.Y."/>
            <person name="Kiu R."/>
            <person name="Evans R."/>
            <person name="Baker D.J."/>
            <person name="Zenner C."/>
            <person name="Robinson S.D."/>
            <person name="Hall L.J."/>
        </authorList>
    </citation>
    <scope>NUCLEOTIDE SEQUENCE</scope>
    <source>
        <strain evidence="3">LH1062</strain>
    </source>
</reference>
<dbReference type="Proteomes" id="UP001060112">
    <property type="component" value="Chromosome"/>
</dbReference>
<organism evidence="3 4">
    <name type="scientific">Allocoprobacillus halotolerans</name>
    <dbReference type="NCBI Taxonomy" id="2944914"/>
    <lineage>
        <taxon>Bacteria</taxon>
        <taxon>Bacillati</taxon>
        <taxon>Bacillota</taxon>
        <taxon>Erysipelotrichia</taxon>
        <taxon>Erysipelotrichales</taxon>
        <taxon>Erysipelotrichaceae</taxon>
        <taxon>Allocoprobacillus</taxon>
    </lineage>
</organism>
<keyword evidence="1" id="KW-0812">Transmembrane</keyword>
<evidence type="ECO:0000313" key="4">
    <source>
        <dbReference type="Proteomes" id="UP001060112"/>
    </source>
</evidence>
<keyword evidence="3" id="KW-0378">Hydrolase</keyword>
<evidence type="ECO:0000259" key="2">
    <source>
        <dbReference type="Pfam" id="PF04471"/>
    </source>
</evidence>
<keyword evidence="4" id="KW-1185">Reference proteome</keyword>